<feature type="transmembrane region" description="Helical" evidence="1">
    <location>
        <begin position="52"/>
        <end position="75"/>
    </location>
</feature>
<dbReference type="PANTHER" id="PTHR23028:SF53">
    <property type="entry name" value="ACYL_TRANSF_3 DOMAIN-CONTAINING PROTEIN"/>
    <property type="match status" value="1"/>
</dbReference>
<keyword evidence="3" id="KW-0808">Transferase</keyword>
<evidence type="ECO:0000313" key="3">
    <source>
        <dbReference type="EMBL" id="MDJ1482405.1"/>
    </source>
</evidence>
<evidence type="ECO:0000256" key="1">
    <source>
        <dbReference type="SAM" id="Phobius"/>
    </source>
</evidence>
<dbReference type="GO" id="GO:0016020">
    <property type="term" value="C:membrane"/>
    <property type="evidence" value="ECO:0007669"/>
    <property type="project" value="TreeGrafter"/>
</dbReference>
<feature type="transmembrane region" description="Helical" evidence="1">
    <location>
        <begin position="126"/>
        <end position="149"/>
    </location>
</feature>
<feature type="transmembrane region" description="Helical" evidence="1">
    <location>
        <begin position="237"/>
        <end position="258"/>
    </location>
</feature>
<feature type="transmembrane region" description="Helical" evidence="1">
    <location>
        <begin position="324"/>
        <end position="349"/>
    </location>
</feature>
<feature type="transmembrane region" description="Helical" evidence="1">
    <location>
        <begin position="294"/>
        <end position="312"/>
    </location>
</feature>
<dbReference type="PANTHER" id="PTHR23028">
    <property type="entry name" value="ACETYLTRANSFERASE"/>
    <property type="match status" value="1"/>
</dbReference>
<accession>A0AAE3QRX9</accession>
<dbReference type="EMBL" id="JASJOS010000007">
    <property type="protein sequence ID" value="MDJ1482405.1"/>
    <property type="molecule type" value="Genomic_DNA"/>
</dbReference>
<feature type="transmembrane region" description="Helical" evidence="1">
    <location>
        <begin position="264"/>
        <end position="282"/>
    </location>
</feature>
<evidence type="ECO:0000259" key="2">
    <source>
        <dbReference type="Pfam" id="PF01757"/>
    </source>
</evidence>
<dbReference type="InterPro" id="IPR050879">
    <property type="entry name" value="Acyltransferase_3"/>
</dbReference>
<dbReference type="AlphaFoldDB" id="A0AAE3QRX9"/>
<name>A0AAE3QRX9_9BACT</name>
<feature type="transmembrane region" description="Helical" evidence="1">
    <location>
        <begin position="203"/>
        <end position="225"/>
    </location>
</feature>
<dbReference type="GO" id="GO:0000271">
    <property type="term" value="P:polysaccharide biosynthetic process"/>
    <property type="evidence" value="ECO:0007669"/>
    <property type="project" value="TreeGrafter"/>
</dbReference>
<dbReference type="GO" id="GO:0016747">
    <property type="term" value="F:acyltransferase activity, transferring groups other than amino-acyl groups"/>
    <property type="evidence" value="ECO:0007669"/>
    <property type="project" value="InterPro"/>
</dbReference>
<dbReference type="Pfam" id="PF01757">
    <property type="entry name" value="Acyl_transf_3"/>
    <property type="match status" value="1"/>
</dbReference>
<feature type="transmembrane region" description="Helical" evidence="1">
    <location>
        <begin position="96"/>
        <end position="114"/>
    </location>
</feature>
<evidence type="ECO:0000313" key="4">
    <source>
        <dbReference type="Proteomes" id="UP001241110"/>
    </source>
</evidence>
<keyword evidence="1" id="KW-0472">Membrane</keyword>
<feature type="transmembrane region" description="Helical" evidence="1">
    <location>
        <begin position="12"/>
        <end position="32"/>
    </location>
</feature>
<keyword evidence="1" id="KW-0812">Transmembrane</keyword>
<feature type="domain" description="Acyltransferase 3" evidence="2">
    <location>
        <begin position="9"/>
        <end position="344"/>
    </location>
</feature>
<comment type="caution">
    <text evidence="3">The sequence shown here is derived from an EMBL/GenBank/DDBJ whole genome shotgun (WGS) entry which is preliminary data.</text>
</comment>
<dbReference type="EC" id="2.3.-.-" evidence="3"/>
<organism evidence="3 4">
    <name type="scientific">Xanthocytophaga flava</name>
    <dbReference type="NCBI Taxonomy" id="3048013"/>
    <lineage>
        <taxon>Bacteria</taxon>
        <taxon>Pseudomonadati</taxon>
        <taxon>Bacteroidota</taxon>
        <taxon>Cytophagia</taxon>
        <taxon>Cytophagales</taxon>
        <taxon>Rhodocytophagaceae</taxon>
        <taxon>Xanthocytophaga</taxon>
    </lineage>
</organism>
<dbReference type="InterPro" id="IPR002656">
    <property type="entry name" value="Acyl_transf_3_dom"/>
</dbReference>
<dbReference type="Proteomes" id="UP001241110">
    <property type="component" value="Unassembled WGS sequence"/>
</dbReference>
<reference evidence="3" key="1">
    <citation type="submission" date="2023-05" db="EMBL/GenBank/DDBJ databases">
        <authorList>
            <person name="Zhang X."/>
        </authorList>
    </citation>
    <scope>NUCLEOTIDE SEQUENCE</scope>
    <source>
        <strain evidence="3">YF14B1</strain>
    </source>
</reference>
<keyword evidence="1" id="KW-1133">Transmembrane helix</keyword>
<keyword evidence="3" id="KW-0012">Acyltransferase</keyword>
<proteinExistence type="predicted"/>
<protein>
    <submittedName>
        <fullName evidence="3">Acyltransferase</fullName>
        <ecNumber evidence="3">2.3.-.-</ecNumber>
    </submittedName>
</protein>
<feature type="transmembrane region" description="Helical" evidence="1">
    <location>
        <begin position="170"/>
        <end position="191"/>
    </location>
</feature>
<sequence length="379" mass="43671">MKSKIVYLPGLNGLRALAAISVVLSHITLSLGGFGLNPHILGTSTDGAPKGLLLAGFGVSIFFALSGFLITYLLLLEKEKQQINITHFYLRRILRIWPLYYTYLTICVVVYLLYNISFDRTSTLYYLFFASNIAFILNHMLPFLAHFWSIGVEEQFYLFYPWLIRKNTNLFLLLSFITVILITLKLIFWILEKKTGMSLPLLFLHVNRFHCMLIGGIGAILYYQSNNYFITICTHKISQGICWFILFLVSINMFHIASVLDNEIISLVTTIIIVGQITKKNYIINLENTVLDFLGRISYGIYVIHPIIIFLVSQLIPKNFLPTIFLYVFLYLAITILTILIAYISYEFFEKQFLKIKNKFSTIPSSSNNPYHSENFSKT</sequence>
<gene>
    <name evidence="3" type="ORF">QNI16_18005</name>
</gene>
<dbReference type="RefSeq" id="WP_313981483.1">
    <property type="nucleotide sequence ID" value="NZ_JASJOS010000007.1"/>
</dbReference>